<dbReference type="EMBL" id="VYDA01000236">
    <property type="protein sequence ID" value="MYH61382.1"/>
    <property type="molecule type" value="Genomic_DNA"/>
</dbReference>
<feature type="transmembrane region" description="Helical" evidence="5">
    <location>
        <begin position="198"/>
        <end position="219"/>
    </location>
</feature>
<evidence type="ECO:0000256" key="4">
    <source>
        <dbReference type="ARBA" id="ARBA00023136"/>
    </source>
</evidence>
<accession>A0A6B1FUR6</accession>
<comment type="subcellular location">
    <subcellularLocation>
        <location evidence="1">Cell membrane</location>
        <topology evidence="1">Multi-pass membrane protein</topology>
    </subcellularLocation>
</comment>
<dbReference type="SUPFAM" id="SSF103473">
    <property type="entry name" value="MFS general substrate transporter"/>
    <property type="match status" value="1"/>
</dbReference>
<comment type="caution">
    <text evidence="7">The sequence shown here is derived from an EMBL/GenBank/DDBJ whole genome shotgun (WGS) entry which is preliminary data.</text>
</comment>
<evidence type="ECO:0000259" key="6">
    <source>
        <dbReference type="PROSITE" id="PS50850"/>
    </source>
</evidence>
<name>A0A6B1FUR6_9CHLR</name>
<feature type="transmembrane region" description="Helical" evidence="5">
    <location>
        <begin position="321"/>
        <end position="342"/>
    </location>
</feature>
<evidence type="ECO:0000256" key="3">
    <source>
        <dbReference type="ARBA" id="ARBA00022989"/>
    </source>
</evidence>
<feature type="transmembrane region" description="Helical" evidence="5">
    <location>
        <begin position="80"/>
        <end position="104"/>
    </location>
</feature>
<feature type="transmembrane region" description="Helical" evidence="5">
    <location>
        <begin position="266"/>
        <end position="283"/>
    </location>
</feature>
<dbReference type="InterPro" id="IPR020846">
    <property type="entry name" value="MFS_dom"/>
</dbReference>
<dbReference type="PROSITE" id="PS50850">
    <property type="entry name" value="MFS"/>
    <property type="match status" value="1"/>
</dbReference>
<feature type="transmembrane region" description="Helical" evidence="5">
    <location>
        <begin position="354"/>
        <end position="372"/>
    </location>
</feature>
<dbReference type="AlphaFoldDB" id="A0A6B1FUR6"/>
<reference evidence="7" key="1">
    <citation type="submission" date="2019-09" db="EMBL/GenBank/DDBJ databases">
        <title>Characterisation of the sponge microbiome using genome-centric metagenomics.</title>
        <authorList>
            <person name="Engelberts J.P."/>
            <person name="Robbins S.J."/>
            <person name="De Goeij J.M."/>
            <person name="Aranda M."/>
            <person name="Bell S.C."/>
            <person name="Webster N.S."/>
        </authorList>
    </citation>
    <scope>NUCLEOTIDE SEQUENCE</scope>
    <source>
        <strain evidence="7">SB0675_bin_29</strain>
    </source>
</reference>
<keyword evidence="4 5" id="KW-0472">Membrane</keyword>
<dbReference type="PANTHER" id="PTHR11360">
    <property type="entry name" value="MONOCARBOXYLATE TRANSPORTER"/>
    <property type="match status" value="1"/>
</dbReference>
<dbReference type="GO" id="GO:0022857">
    <property type="term" value="F:transmembrane transporter activity"/>
    <property type="evidence" value="ECO:0007669"/>
    <property type="project" value="InterPro"/>
</dbReference>
<evidence type="ECO:0000256" key="2">
    <source>
        <dbReference type="ARBA" id="ARBA00022692"/>
    </source>
</evidence>
<proteinExistence type="predicted"/>
<feature type="transmembrane region" description="Helical" evidence="5">
    <location>
        <begin position="56"/>
        <end position="74"/>
    </location>
</feature>
<organism evidence="7">
    <name type="scientific">Caldilineaceae bacterium SB0675_bin_29</name>
    <dbReference type="NCBI Taxonomy" id="2605266"/>
    <lineage>
        <taxon>Bacteria</taxon>
        <taxon>Bacillati</taxon>
        <taxon>Chloroflexota</taxon>
        <taxon>Caldilineae</taxon>
        <taxon>Caldilineales</taxon>
        <taxon>Caldilineaceae</taxon>
    </lineage>
</organism>
<dbReference type="InterPro" id="IPR036259">
    <property type="entry name" value="MFS_trans_sf"/>
</dbReference>
<dbReference type="InterPro" id="IPR050327">
    <property type="entry name" value="Proton-linked_MCT"/>
</dbReference>
<feature type="transmembrane region" description="Helical" evidence="5">
    <location>
        <begin position="289"/>
        <end position="314"/>
    </location>
</feature>
<sequence>MISSGIRSSFGLFLTPITETLGTGRENLSIAFAVNNLVFGLPLVGLLSDRFGPRQVVIAGSVLYAGGLVMVTILTTTVGLVISFGLLVGVGLGATSYVVILGAVAQLIREDQRSRVFGLITAMGSAGMFVVPPLAQLLLSNLGWQGALYALAAVPALVALMAFGLPRRPGTQLHGAQEPLVDEPFRSVLKKAARHRGFLLLTTGFFVCGFHVAFIGAHLPAYLGDKGLPEFVAAGALALVGAFNILGSMLFGWLGDRYSRKYMLSLIYFGRAIVILIFLLTPLTRTSALVFGGAMGFLWLATVPLTSGTVAYFFGARYLSTLYGIAFFSHQIGAFIGVWLGGRFFDTTGSYTPIWIAGIALGLFAALVHLPIPERTELTSVPAAAD</sequence>
<evidence type="ECO:0000256" key="1">
    <source>
        <dbReference type="ARBA" id="ARBA00004651"/>
    </source>
</evidence>
<protein>
    <submittedName>
        <fullName evidence="7">MFS transporter</fullName>
    </submittedName>
</protein>
<evidence type="ECO:0000256" key="5">
    <source>
        <dbReference type="SAM" id="Phobius"/>
    </source>
</evidence>
<keyword evidence="2 5" id="KW-0812">Transmembrane</keyword>
<gene>
    <name evidence="7" type="ORF">F4148_06345</name>
</gene>
<feature type="domain" description="Major facilitator superfamily (MFS) profile" evidence="6">
    <location>
        <begin position="1"/>
        <end position="377"/>
    </location>
</feature>
<feature type="transmembrane region" description="Helical" evidence="5">
    <location>
        <begin position="231"/>
        <end position="254"/>
    </location>
</feature>
<dbReference type="CDD" id="cd17355">
    <property type="entry name" value="MFS_YcxA_like"/>
    <property type="match status" value="1"/>
</dbReference>
<feature type="transmembrane region" description="Helical" evidence="5">
    <location>
        <begin position="116"/>
        <end position="135"/>
    </location>
</feature>
<keyword evidence="3 5" id="KW-1133">Transmembrane helix</keyword>
<dbReference type="Pfam" id="PF07690">
    <property type="entry name" value="MFS_1"/>
    <property type="match status" value="1"/>
</dbReference>
<dbReference type="Gene3D" id="1.20.1250.20">
    <property type="entry name" value="MFS general substrate transporter like domains"/>
    <property type="match status" value="2"/>
</dbReference>
<feature type="transmembrane region" description="Helical" evidence="5">
    <location>
        <begin position="28"/>
        <end position="47"/>
    </location>
</feature>
<evidence type="ECO:0000313" key="7">
    <source>
        <dbReference type="EMBL" id="MYH61382.1"/>
    </source>
</evidence>
<dbReference type="InterPro" id="IPR011701">
    <property type="entry name" value="MFS"/>
</dbReference>
<dbReference type="GO" id="GO:0005886">
    <property type="term" value="C:plasma membrane"/>
    <property type="evidence" value="ECO:0007669"/>
    <property type="project" value="UniProtKB-SubCell"/>
</dbReference>
<dbReference type="PANTHER" id="PTHR11360:SF284">
    <property type="entry name" value="EG:103B4.3 PROTEIN-RELATED"/>
    <property type="match status" value="1"/>
</dbReference>
<feature type="transmembrane region" description="Helical" evidence="5">
    <location>
        <begin position="147"/>
        <end position="165"/>
    </location>
</feature>